<feature type="transmembrane region" description="Helical" evidence="8">
    <location>
        <begin position="372"/>
        <end position="392"/>
    </location>
</feature>
<evidence type="ECO:0000256" key="2">
    <source>
        <dbReference type="ARBA" id="ARBA00022448"/>
    </source>
</evidence>
<dbReference type="InterPro" id="IPR050171">
    <property type="entry name" value="MFS_Transporters"/>
</dbReference>
<evidence type="ECO:0000313" key="9">
    <source>
        <dbReference type="EMBL" id="GIL28008.1"/>
    </source>
</evidence>
<proteinExistence type="predicted"/>
<feature type="transmembrane region" description="Helical" evidence="8">
    <location>
        <begin position="95"/>
        <end position="118"/>
    </location>
</feature>
<keyword evidence="5 8" id="KW-1133">Transmembrane helix</keyword>
<dbReference type="RefSeq" id="WP_207125741.1">
    <property type="nucleotide sequence ID" value="NZ_BOPO01000055.1"/>
</dbReference>
<evidence type="ECO:0000256" key="3">
    <source>
        <dbReference type="ARBA" id="ARBA00022475"/>
    </source>
</evidence>
<evidence type="ECO:0000256" key="7">
    <source>
        <dbReference type="SAM" id="MobiDB-lite"/>
    </source>
</evidence>
<dbReference type="GO" id="GO:0022857">
    <property type="term" value="F:transmembrane transporter activity"/>
    <property type="evidence" value="ECO:0007669"/>
    <property type="project" value="InterPro"/>
</dbReference>
<feature type="transmembrane region" description="Helical" evidence="8">
    <location>
        <begin position="398"/>
        <end position="416"/>
    </location>
</feature>
<feature type="transmembrane region" description="Helical" evidence="8">
    <location>
        <begin position="37"/>
        <end position="58"/>
    </location>
</feature>
<dbReference type="Pfam" id="PF07690">
    <property type="entry name" value="MFS_1"/>
    <property type="match status" value="1"/>
</dbReference>
<feature type="compositionally biased region" description="Basic and acidic residues" evidence="7">
    <location>
        <begin position="211"/>
        <end position="242"/>
    </location>
</feature>
<accession>A0A8J4AG39</accession>
<reference evidence="10" key="1">
    <citation type="journal article" date="2021" name="Int. J. Syst. Evol. Microbiol.">
        <title>Actinocatenispora comari sp. nov., an endophytic actinomycete isolated from aerial parts of Comarum salesowianum.</title>
        <authorList>
            <person name="Oyunbileg N."/>
            <person name="Iizaka Y."/>
            <person name="Hamada M."/>
            <person name="Davaapurev B.O."/>
            <person name="Fukumoto A."/>
            <person name="Tsetseg B."/>
            <person name="Kato F."/>
            <person name="Tamura T."/>
            <person name="Batkhuu J."/>
            <person name="Anzai Y."/>
        </authorList>
    </citation>
    <scope>NUCLEOTIDE SEQUENCE [LARGE SCALE GENOMIC DNA]</scope>
    <source>
        <strain evidence="10">NUM-2625</strain>
    </source>
</reference>
<dbReference type="EMBL" id="BOPO01000055">
    <property type="protein sequence ID" value="GIL28008.1"/>
    <property type="molecule type" value="Genomic_DNA"/>
</dbReference>
<dbReference type="AlphaFoldDB" id="A0A8J4AG39"/>
<organism evidence="9 10">
    <name type="scientific">Actinocatenispora comari</name>
    <dbReference type="NCBI Taxonomy" id="2807577"/>
    <lineage>
        <taxon>Bacteria</taxon>
        <taxon>Bacillati</taxon>
        <taxon>Actinomycetota</taxon>
        <taxon>Actinomycetes</taxon>
        <taxon>Micromonosporales</taxon>
        <taxon>Micromonosporaceae</taxon>
        <taxon>Actinocatenispora</taxon>
    </lineage>
</organism>
<evidence type="ECO:0000256" key="6">
    <source>
        <dbReference type="ARBA" id="ARBA00023136"/>
    </source>
</evidence>
<dbReference type="Proteomes" id="UP000614996">
    <property type="component" value="Unassembled WGS sequence"/>
</dbReference>
<dbReference type="Gene3D" id="1.20.1250.20">
    <property type="entry name" value="MFS general substrate transporter like domains"/>
    <property type="match status" value="1"/>
</dbReference>
<dbReference type="InterPro" id="IPR011701">
    <property type="entry name" value="MFS"/>
</dbReference>
<comment type="caution">
    <text evidence="9">The sequence shown here is derived from an EMBL/GenBank/DDBJ whole genome shotgun (WGS) entry which is preliminary data.</text>
</comment>
<feature type="transmembrane region" description="Helical" evidence="8">
    <location>
        <begin position="286"/>
        <end position="303"/>
    </location>
</feature>
<comment type="subcellular location">
    <subcellularLocation>
        <location evidence="1">Cell membrane</location>
        <topology evidence="1">Multi-pass membrane protein</topology>
    </subcellularLocation>
</comment>
<dbReference type="GO" id="GO:0005886">
    <property type="term" value="C:plasma membrane"/>
    <property type="evidence" value="ECO:0007669"/>
    <property type="project" value="UniProtKB-SubCell"/>
</dbReference>
<keyword evidence="3" id="KW-1003">Cell membrane</keyword>
<feature type="region of interest" description="Disordered" evidence="7">
    <location>
        <begin position="191"/>
        <end position="242"/>
    </location>
</feature>
<evidence type="ECO:0000313" key="10">
    <source>
        <dbReference type="Proteomes" id="UP000614996"/>
    </source>
</evidence>
<dbReference type="SUPFAM" id="SSF103473">
    <property type="entry name" value="MFS general substrate transporter"/>
    <property type="match status" value="1"/>
</dbReference>
<feature type="transmembrane region" description="Helical" evidence="8">
    <location>
        <begin position="315"/>
        <end position="336"/>
    </location>
</feature>
<evidence type="ECO:0000256" key="1">
    <source>
        <dbReference type="ARBA" id="ARBA00004651"/>
    </source>
</evidence>
<evidence type="ECO:0000256" key="5">
    <source>
        <dbReference type="ARBA" id="ARBA00022989"/>
    </source>
</evidence>
<feature type="transmembrane region" description="Helical" evidence="8">
    <location>
        <begin position="70"/>
        <end position="89"/>
    </location>
</feature>
<keyword evidence="4 8" id="KW-0812">Transmembrane</keyword>
<feature type="transmembrane region" description="Helical" evidence="8">
    <location>
        <begin position="249"/>
        <end position="266"/>
    </location>
</feature>
<gene>
    <name evidence="9" type="ORF">NUM_32620</name>
</gene>
<name>A0A8J4AG39_9ACTN</name>
<dbReference type="InterPro" id="IPR036259">
    <property type="entry name" value="MFS_trans_sf"/>
</dbReference>
<keyword evidence="2" id="KW-0813">Transport</keyword>
<dbReference type="PANTHER" id="PTHR23517">
    <property type="entry name" value="RESISTANCE PROTEIN MDTM, PUTATIVE-RELATED-RELATED"/>
    <property type="match status" value="1"/>
</dbReference>
<keyword evidence="10" id="KW-1185">Reference proteome</keyword>
<feature type="transmembrane region" description="Helical" evidence="8">
    <location>
        <begin position="159"/>
        <end position="180"/>
    </location>
</feature>
<keyword evidence="6 8" id="KW-0472">Membrane</keyword>
<feature type="transmembrane region" description="Helical" evidence="8">
    <location>
        <begin position="130"/>
        <end position="153"/>
    </location>
</feature>
<protein>
    <recommendedName>
        <fullName evidence="11">MFS transporter</fullName>
    </recommendedName>
</protein>
<evidence type="ECO:0000256" key="8">
    <source>
        <dbReference type="SAM" id="Phobius"/>
    </source>
</evidence>
<evidence type="ECO:0000256" key="4">
    <source>
        <dbReference type="ARBA" id="ARBA00022692"/>
    </source>
</evidence>
<evidence type="ECO:0008006" key="11">
    <source>
        <dbReference type="Google" id="ProtNLM"/>
    </source>
</evidence>
<sequence length="438" mass="44764">MAGRVQTATLVVASRTALVSSVPVGVLGLSLGRLPHQLVVSSGAIMLMALMQAVLALVGGQLADRWSRSVVTVVGAAGATIAWVAVVAWGARPVVAVGAAAVIGSGVGLFLPATSGLIQQLVPDRRLLRANALLLAATVAAKFVVGTSGPLLIAVPFGWSALLVPAILLSAAAAVLALLVHWRRRHGERIAEPGRSAGGEPFRSAGGEAGRTADGEPGRTADGEPGRTAGREPGRTAGREPGVRTRPRWWMWGLVTGLGVLAAIAAAPDAVMNLPAGFHVDAGPDLPRQIAVPLAVIGVACLLTRMPVRRPARLALLVCLGVVPALAAVAGSAAWWLSATALTVASTTGMVFAMLSETVLELHAPAEVVGRTVGLVFFVQGLVPFLALLLAVSGHRQLLVVLAGTVLVLVGVALAVPGIRRLPNHRTLPAEVPHGQRV</sequence>